<evidence type="ECO:0000313" key="2">
    <source>
        <dbReference type="EMBL" id="KKE83177.1"/>
    </source>
</evidence>
<feature type="compositionally biased region" description="Basic and acidic residues" evidence="1">
    <location>
        <begin position="25"/>
        <end position="34"/>
    </location>
</feature>
<evidence type="ECO:0000256" key="1">
    <source>
        <dbReference type="SAM" id="MobiDB-lite"/>
    </source>
</evidence>
<dbReference type="EMBL" id="AUXW01000152">
    <property type="protein sequence ID" value="KKE83177.1"/>
    <property type="molecule type" value="Genomic_DNA"/>
</dbReference>
<name>A0A0F6AAE0_9GAMM</name>
<reference evidence="2 3" key="1">
    <citation type="journal article" date="2015" name="BMC Genomics">
        <title>Genome mining reveals unlocked bioactive potential of marine Gram-negative bacteria.</title>
        <authorList>
            <person name="Machado H."/>
            <person name="Sonnenschein E.C."/>
            <person name="Melchiorsen J."/>
            <person name="Gram L."/>
        </authorList>
    </citation>
    <scope>NUCLEOTIDE SEQUENCE [LARGE SCALE GENOMIC DNA]</scope>
    <source>
        <strain evidence="2 3">S4054</strain>
    </source>
</reference>
<proteinExistence type="predicted"/>
<dbReference type="AlphaFoldDB" id="A0A0F6AAE0"/>
<protein>
    <submittedName>
        <fullName evidence="2">Uncharacterized protein</fullName>
    </submittedName>
</protein>
<feature type="region of interest" description="Disordered" evidence="1">
    <location>
        <begin position="25"/>
        <end position="47"/>
    </location>
</feature>
<dbReference type="Proteomes" id="UP000033434">
    <property type="component" value="Unassembled WGS sequence"/>
</dbReference>
<comment type="caution">
    <text evidence="2">The sequence shown here is derived from an EMBL/GenBank/DDBJ whole genome shotgun (WGS) entry which is preliminary data.</text>
</comment>
<sequence>MQINDTLFLPIMAQQSKGYNYEIKNEQKERKKPFSDNGFIKSRKNTPNSRGHFCDGMWANF</sequence>
<organism evidence="2 3">
    <name type="scientific">Pseudoalteromonas luteoviolacea S4054</name>
    <dbReference type="NCBI Taxonomy" id="1129367"/>
    <lineage>
        <taxon>Bacteria</taxon>
        <taxon>Pseudomonadati</taxon>
        <taxon>Pseudomonadota</taxon>
        <taxon>Gammaproteobacteria</taxon>
        <taxon>Alteromonadales</taxon>
        <taxon>Pseudoalteromonadaceae</taxon>
        <taxon>Pseudoalteromonas</taxon>
    </lineage>
</organism>
<gene>
    <name evidence="2" type="ORF">N479_15460</name>
</gene>
<accession>A0A0F6AAE0</accession>
<evidence type="ECO:0000313" key="3">
    <source>
        <dbReference type="Proteomes" id="UP000033434"/>
    </source>
</evidence>